<gene>
    <name evidence="1" type="ORF">EZS28_006117</name>
</gene>
<comment type="caution">
    <text evidence="1">The sequence shown here is derived from an EMBL/GenBank/DDBJ whole genome shotgun (WGS) entry which is preliminary data.</text>
</comment>
<protein>
    <submittedName>
        <fullName evidence="1">Uncharacterized protein</fullName>
    </submittedName>
</protein>
<sequence>MTIQLKGPQAVEKPNQNLVQSDVLYCYIFEVVAPDSIVFKQLAVHTPIQQVKTHEYVAVPQAANGVLVQWIPSFVSQVTGQSKNYYLDLLKDQGLKNFGSKILGCIKKAAGWVAPISNKVLGTLAAPVSMIHPAIGSAMGVGAKLAGGLDRYVNGPRQ</sequence>
<dbReference type="Proteomes" id="UP000324800">
    <property type="component" value="Unassembled WGS sequence"/>
</dbReference>
<evidence type="ECO:0000313" key="2">
    <source>
        <dbReference type="Proteomes" id="UP000324800"/>
    </source>
</evidence>
<proteinExistence type="predicted"/>
<name>A0A5J4WVG7_9EUKA</name>
<reference evidence="1 2" key="1">
    <citation type="submission" date="2019-03" db="EMBL/GenBank/DDBJ databases">
        <title>Single cell metagenomics reveals metabolic interactions within the superorganism composed of flagellate Streblomastix strix and complex community of Bacteroidetes bacteria on its surface.</title>
        <authorList>
            <person name="Treitli S.C."/>
            <person name="Kolisko M."/>
            <person name="Husnik F."/>
            <person name="Keeling P."/>
            <person name="Hampl V."/>
        </authorList>
    </citation>
    <scope>NUCLEOTIDE SEQUENCE [LARGE SCALE GENOMIC DNA]</scope>
    <source>
        <strain evidence="1">ST1C</strain>
    </source>
</reference>
<dbReference type="EMBL" id="SNRW01000975">
    <property type="protein sequence ID" value="KAA6398355.1"/>
    <property type="molecule type" value="Genomic_DNA"/>
</dbReference>
<dbReference type="AlphaFoldDB" id="A0A5J4WVG7"/>
<organism evidence="1 2">
    <name type="scientific">Streblomastix strix</name>
    <dbReference type="NCBI Taxonomy" id="222440"/>
    <lineage>
        <taxon>Eukaryota</taxon>
        <taxon>Metamonada</taxon>
        <taxon>Preaxostyla</taxon>
        <taxon>Oxymonadida</taxon>
        <taxon>Streblomastigidae</taxon>
        <taxon>Streblomastix</taxon>
    </lineage>
</organism>
<accession>A0A5J4WVG7</accession>
<evidence type="ECO:0000313" key="1">
    <source>
        <dbReference type="EMBL" id="KAA6398355.1"/>
    </source>
</evidence>